<dbReference type="InterPro" id="IPR050201">
    <property type="entry name" value="Bacterial_glucokinase"/>
</dbReference>
<name>A0ABN1EFF2_9PROT</name>
<evidence type="ECO:0000256" key="1">
    <source>
        <dbReference type="ARBA" id="ARBA00022679"/>
    </source>
</evidence>
<dbReference type="CDD" id="cd24008">
    <property type="entry name" value="ASKHA_NBD_GLK"/>
    <property type="match status" value="1"/>
</dbReference>
<comment type="similarity">
    <text evidence="3 4">Belongs to the bacterial glucokinase family.</text>
</comment>
<feature type="binding site" evidence="3">
    <location>
        <begin position="11"/>
        <end position="16"/>
    </location>
    <ligand>
        <name>ATP</name>
        <dbReference type="ChEBI" id="CHEBI:30616"/>
    </ligand>
</feature>
<dbReference type="InterPro" id="IPR043129">
    <property type="entry name" value="ATPase_NBD"/>
</dbReference>
<dbReference type="InterPro" id="IPR003836">
    <property type="entry name" value="Glucokinase"/>
</dbReference>
<evidence type="ECO:0000256" key="3">
    <source>
        <dbReference type="HAMAP-Rule" id="MF_00524"/>
    </source>
</evidence>
<evidence type="ECO:0000256" key="4">
    <source>
        <dbReference type="RuleBase" id="RU004046"/>
    </source>
</evidence>
<keyword evidence="3" id="KW-0547">Nucleotide-binding</keyword>
<organism evidence="5 6">
    <name type="scientific">Rhizomicrobium electricum</name>
    <dbReference type="NCBI Taxonomy" id="480070"/>
    <lineage>
        <taxon>Bacteria</taxon>
        <taxon>Pseudomonadati</taxon>
        <taxon>Pseudomonadota</taxon>
        <taxon>Alphaproteobacteria</taxon>
        <taxon>Micropepsales</taxon>
        <taxon>Micropepsaceae</taxon>
        <taxon>Rhizomicrobium</taxon>
    </lineage>
</organism>
<comment type="catalytic activity">
    <reaction evidence="3">
        <text>D-glucose + ATP = D-glucose 6-phosphate + ADP + H(+)</text>
        <dbReference type="Rhea" id="RHEA:17825"/>
        <dbReference type="ChEBI" id="CHEBI:4167"/>
        <dbReference type="ChEBI" id="CHEBI:15378"/>
        <dbReference type="ChEBI" id="CHEBI:30616"/>
        <dbReference type="ChEBI" id="CHEBI:61548"/>
        <dbReference type="ChEBI" id="CHEBI:456216"/>
        <dbReference type="EC" id="2.7.1.2"/>
    </reaction>
</comment>
<dbReference type="SUPFAM" id="SSF53067">
    <property type="entry name" value="Actin-like ATPase domain"/>
    <property type="match status" value="1"/>
</dbReference>
<dbReference type="Proteomes" id="UP001499951">
    <property type="component" value="Unassembled WGS sequence"/>
</dbReference>
<dbReference type="HAMAP" id="MF_00524">
    <property type="entry name" value="Glucokinase"/>
    <property type="match status" value="1"/>
</dbReference>
<keyword evidence="1 3" id="KW-0808">Transferase</keyword>
<protein>
    <recommendedName>
        <fullName evidence="3">Glucokinase</fullName>
        <ecNumber evidence="3">2.7.1.2</ecNumber>
    </recommendedName>
    <alternativeName>
        <fullName evidence="3">Glucose kinase</fullName>
    </alternativeName>
</protein>
<keyword evidence="3" id="KW-0067">ATP-binding</keyword>
<dbReference type="NCBIfam" id="TIGR00749">
    <property type="entry name" value="glk"/>
    <property type="match status" value="1"/>
</dbReference>
<gene>
    <name evidence="3 5" type="primary">glk</name>
    <name evidence="5" type="ORF">GCM10008942_12290</name>
</gene>
<comment type="subcellular location">
    <subcellularLocation>
        <location evidence="3">Cytoplasm</location>
    </subcellularLocation>
</comment>
<dbReference type="Gene3D" id="3.30.420.40">
    <property type="match status" value="1"/>
</dbReference>
<keyword evidence="2 3" id="KW-0418">Kinase</keyword>
<dbReference type="Gene3D" id="3.40.367.20">
    <property type="match status" value="1"/>
</dbReference>
<accession>A0ABN1EFF2</accession>
<reference evidence="5 6" key="1">
    <citation type="journal article" date="2019" name="Int. J. Syst. Evol. Microbiol.">
        <title>The Global Catalogue of Microorganisms (GCM) 10K type strain sequencing project: providing services to taxonomists for standard genome sequencing and annotation.</title>
        <authorList>
            <consortium name="The Broad Institute Genomics Platform"/>
            <consortium name="The Broad Institute Genome Sequencing Center for Infectious Disease"/>
            <person name="Wu L."/>
            <person name="Ma J."/>
        </authorList>
    </citation>
    <scope>NUCLEOTIDE SEQUENCE [LARGE SCALE GENOMIC DNA]</scope>
    <source>
        <strain evidence="5 6">JCM 15089</strain>
    </source>
</reference>
<dbReference type="PANTHER" id="PTHR47690:SF1">
    <property type="entry name" value="GLUCOKINASE"/>
    <property type="match status" value="1"/>
</dbReference>
<keyword evidence="6" id="KW-1185">Reference proteome</keyword>
<proteinExistence type="inferred from homology"/>
<dbReference type="EMBL" id="BAAADD010000003">
    <property type="protein sequence ID" value="GAA0565491.1"/>
    <property type="molecule type" value="Genomic_DNA"/>
</dbReference>
<dbReference type="EC" id="2.7.1.2" evidence="3"/>
<sequence>MTTTPKTCLVGDIGGTNVRLAVADLSGPVISEPKSLPRAGHPTFEGVVDLYLNETGGPMPDAIVVAVAGPIKDGKVKLTNGQWVLDEAVLRGKGFAHARLINDYAALGYAVEHLSGADLATIGGEHPGIPGETVGVVGAGTGLGVSALVRDAFSSAVMVTEGGHIAFAPVDGTEFEILRVLSERFPRVSVERVLSGPGLVNIHWALQRIAGAIEPVDLTPEEVTTAAVAHTDPVSVRALEVFLGIYGRFAGDMALAFGARGGIYLGGGIAPKLLPQLNNGIFRRCFEEKGRFDAYVGIVPTKVIVHPYAALIGSAEAAIRAFVKR</sequence>
<evidence type="ECO:0000313" key="5">
    <source>
        <dbReference type="EMBL" id="GAA0565491.1"/>
    </source>
</evidence>
<keyword evidence="3" id="KW-0324">Glycolysis</keyword>
<keyword evidence="3" id="KW-0963">Cytoplasm</keyword>
<dbReference type="RefSeq" id="WP_166933509.1">
    <property type="nucleotide sequence ID" value="NZ_BAAADD010000003.1"/>
</dbReference>
<dbReference type="PANTHER" id="PTHR47690">
    <property type="entry name" value="GLUCOKINASE"/>
    <property type="match status" value="1"/>
</dbReference>
<dbReference type="Pfam" id="PF02685">
    <property type="entry name" value="Glucokinase"/>
    <property type="match status" value="1"/>
</dbReference>
<evidence type="ECO:0000256" key="2">
    <source>
        <dbReference type="ARBA" id="ARBA00022777"/>
    </source>
</evidence>
<comment type="caution">
    <text evidence="5">The sequence shown here is derived from an EMBL/GenBank/DDBJ whole genome shotgun (WGS) entry which is preliminary data.</text>
</comment>
<evidence type="ECO:0000313" key="6">
    <source>
        <dbReference type="Proteomes" id="UP001499951"/>
    </source>
</evidence>